<name>A0ABV0IIU2_9MICC</name>
<evidence type="ECO:0000256" key="1">
    <source>
        <dbReference type="SAM" id="MobiDB-lite"/>
    </source>
</evidence>
<sequence>MEELRPAFDTLWAAAWSAARDECRSQHAAVLHAHEVSEADALEKSIRLTADLEDYKRHVTELQHELSRTNEELQRTRAAATAEYRELSARAQKAEHSEAAERERARNAEKGAASAEATANTLKRLLDEREIRIDAQ</sequence>
<gene>
    <name evidence="2" type="ORF">ABDK96_10370</name>
</gene>
<proteinExistence type="predicted"/>
<feature type="compositionally biased region" description="Basic and acidic residues" evidence="1">
    <location>
        <begin position="83"/>
        <end position="109"/>
    </location>
</feature>
<comment type="caution">
    <text evidence="2">The sequence shown here is derived from an EMBL/GenBank/DDBJ whole genome shotgun (WGS) entry which is preliminary data.</text>
</comment>
<feature type="compositionally biased region" description="Low complexity" evidence="1">
    <location>
        <begin position="110"/>
        <end position="121"/>
    </location>
</feature>
<reference evidence="2 3" key="1">
    <citation type="submission" date="2024-05" db="EMBL/GenBank/DDBJ databases">
        <authorList>
            <person name="Yi C."/>
        </authorList>
    </citation>
    <scope>NUCLEOTIDE SEQUENCE [LARGE SCALE GENOMIC DNA]</scope>
    <source>
        <strain evidence="2 3">XS13</strain>
    </source>
</reference>
<evidence type="ECO:0000313" key="2">
    <source>
        <dbReference type="EMBL" id="MEO9248088.1"/>
    </source>
</evidence>
<dbReference type="RefSeq" id="WP_347920707.1">
    <property type="nucleotide sequence ID" value="NZ_JBDXMX010000004.1"/>
</dbReference>
<feature type="region of interest" description="Disordered" evidence="1">
    <location>
        <begin position="78"/>
        <end position="121"/>
    </location>
</feature>
<protein>
    <submittedName>
        <fullName evidence="2">Uncharacterized protein</fullName>
    </submittedName>
</protein>
<dbReference type="Proteomes" id="UP001484097">
    <property type="component" value="Unassembled WGS sequence"/>
</dbReference>
<accession>A0ABV0IIU2</accession>
<organism evidence="2 3">
    <name type="scientific">Citricoccus nitrophenolicus</name>
    <dbReference type="NCBI Taxonomy" id="863575"/>
    <lineage>
        <taxon>Bacteria</taxon>
        <taxon>Bacillati</taxon>
        <taxon>Actinomycetota</taxon>
        <taxon>Actinomycetes</taxon>
        <taxon>Micrococcales</taxon>
        <taxon>Micrococcaceae</taxon>
        <taxon>Citricoccus</taxon>
    </lineage>
</organism>
<evidence type="ECO:0000313" key="3">
    <source>
        <dbReference type="Proteomes" id="UP001484097"/>
    </source>
</evidence>
<dbReference type="EMBL" id="JBDXMX010000004">
    <property type="protein sequence ID" value="MEO9248088.1"/>
    <property type="molecule type" value="Genomic_DNA"/>
</dbReference>
<keyword evidence="3" id="KW-1185">Reference proteome</keyword>